<dbReference type="InterPro" id="IPR009071">
    <property type="entry name" value="HMG_box_dom"/>
</dbReference>
<protein>
    <submittedName>
        <fullName evidence="2">8488_t:CDS:1</fullName>
    </submittedName>
</protein>
<dbReference type="AlphaFoldDB" id="A0A9N9HBL4"/>
<evidence type="ECO:0000313" key="3">
    <source>
        <dbReference type="Proteomes" id="UP000789508"/>
    </source>
</evidence>
<accession>A0A9N9HBL4</accession>
<sequence>MPKHRQNRNHNSALLDANETLIFQAINVPSPYDINNEGILKKYSQIENTKKPPNRFLLYRVVITHILIDNNIRLSAKSISQIASKKWETETNSIKEEYNRFAEDIKNAFFTNTVSPSKKKSKKQFKFRYDKLCSSSAKKYCELVTTRLDHNTSTPNPSDIDSITSPLVNGNSTISETSSLSNNTKLVEYDEDNVIFANIGHEALFCEPVQSYEASISMNDPGYFPLSIEDNLDFHDSAEYFSNND</sequence>
<name>A0A9N9HBL4_9GLOM</name>
<organism evidence="2 3">
    <name type="scientific">Ambispora leptoticha</name>
    <dbReference type="NCBI Taxonomy" id="144679"/>
    <lineage>
        <taxon>Eukaryota</taxon>
        <taxon>Fungi</taxon>
        <taxon>Fungi incertae sedis</taxon>
        <taxon>Mucoromycota</taxon>
        <taxon>Glomeromycotina</taxon>
        <taxon>Glomeromycetes</taxon>
        <taxon>Archaeosporales</taxon>
        <taxon>Ambisporaceae</taxon>
        <taxon>Ambispora</taxon>
    </lineage>
</organism>
<dbReference type="EMBL" id="CAJVPS010013034">
    <property type="protein sequence ID" value="CAG8674712.1"/>
    <property type="molecule type" value="Genomic_DNA"/>
</dbReference>
<dbReference type="InterPro" id="IPR036910">
    <property type="entry name" value="HMG_box_dom_sf"/>
</dbReference>
<dbReference type="OrthoDB" id="6247875at2759"/>
<proteinExistence type="predicted"/>
<gene>
    <name evidence="2" type="ORF">ALEPTO_LOCUS10697</name>
</gene>
<reference evidence="2" key="1">
    <citation type="submission" date="2021-06" db="EMBL/GenBank/DDBJ databases">
        <authorList>
            <person name="Kallberg Y."/>
            <person name="Tangrot J."/>
            <person name="Rosling A."/>
        </authorList>
    </citation>
    <scope>NUCLEOTIDE SEQUENCE</scope>
    <source>
        <strain evidence="2">FL130A</strain>
    </source>
</reference>
<keyword evidence="3" id="KW-1185">Reference proteome</keyword>
<dbReference type="Proteomes" id="UP000789508">
    <property type="component" value="Unassembled WGS sequence"/>
</dbReference>
<comment type="caution">
    <text evidence="2">The sequence shown here is derived from an EMBL/GenBank/DDBJ whole genome shotgun (WGS) entry which is preliminary data.</text>
</comment>
<dbReference type="Pfam" id="PF00505">
    <property type="entry name" value="HMG_box"/>
    <property type="match status" value="1"/>
</dbReference>
<evidence type="ECO:0000259" key="1">
    <source>
        <dbReference type="Pfam" id="PF00505"/>
    </source>
</evidence>
<dbReference type="SUPFAM" id="SSF47095">
    <property type="entry name" value="HMG-box"/>
    <property type="match status" value="1"/>
</dbReference>
<dbReference type="Gene3D" id="1.10.30.10">
    <property type="entry name" value="High mobility group box domain"/>
    <property type="match status" value="1"/>
</dbReference>
<feature type="domain" description="HMG box" evidence="1">
    <location>
        <begin position="49"/>
        <end position="108"/>
    </location>
</feature>
<evidence type="ECO:0000313" key="2">
    <source>
        <dbReference type="EMBL" id="CAG8674712.1"/>
    </source>
</evidence>